<keyword evidence="2" id="KW-1185">Reference proteome</keyword>
<dbReference type="RefSeq" id="XP_025344447.1">
    <property type="nucleotide sequence ID" value="XM_025487431.1"/>
</dbReference>
<dbReference type="Proteomes" id="UP000244309">
    <property type="component" value="Unassembled WGS sequence"/>
</dbReference>
<dbReference type="EMBL" id="PKFO01000011">
    <property type="protein sequence ID" value="PVH23507.1"/>
    <property type="molecule type" value="Genomic_DNA"/>
</dbReference>
<evidence type="ECO:0000313" key="2">
    <source>
        <dbReference type="Proteomes" id="UP000244309"/>
    </source>
</evidence>
<gene>
    <name evidence="1" type="ORF">CXQ85_003797</name>
</gene>
<proteinExistence type="predicted"/>
<comment type="caution">
    <text evidence="1">The sequence shown here is derived from an EMBL/GenBank/DDBJ whole genome shotgun (WGS) entry which is preliminary data.</text>
</comment>
<reference evidence="1 2" key="1">
    <citation type="submission" date="2017-12" db="EMBL/GenBank/DDBJ databases">
        <title>Genome Sequence of a Multidrug-Resistant Candida haemulonii Isolate from a Patient with Chronic Leg Ulcers in Israel.</title>
        <authorList>
            <person name="Chow N.A."/>
            <person name="Gade L."/>
            <person name="Batra D."/>
            <person name="Rowe L.A."/>
            <person name="Ben-Ami R."/>
            <person name="Loparev V.N."/>
            <person name="Litvintseva A.P."/>
        </authorList>
    </citation>
    <scope>NUCLEOTIDE SEQUENCE [LARGE SCALE GENOMIC DNA]</scope>
    <source>
        <strain evidence="1 2">B11899</strain>
    </source>
</reference>
<name>A0A2V1AZL6_9ASCO</name>
<dbReference type="GeneID" id="37009127"/>
<evidence type="ECO:0000313" key="1">
    <source>
        <dbReference type="EMBL" id="PVH23507.1"/>
    </source>
</evidence>
<accession>A0A2V1AZL6</accession>
<dbReference type="AlphaFoldDB" id="A0A2V1AZL6"/>
<protein>
    <submittedName>
        <fullName evidence="1">Uncharacterized protein</fullName>
    </submittedName>
</protein>
<sequence>MRLVIFYVLEAPEKVPRADQSSFSYAKLVHRADLQDAIENTNEQVLMVIENNPLREHRKSIKEATESLDCIVAVAVQQTDPIDNFTDEDDMQSYVQIDLESQEAFESFNEECESDKGFYVLEKMDVCKSYSKANQASMVIDLVNICTGKPFFKEDYYGCA</sequence>
<dbReference type="VEuPathDB" id="FungiDB:CXQ85_003797"/>
<organism evidence="1 2">
    <name type="scientific">Candidozyma haemuli</name>
    <dbReference type="NCBI Taxonomy" id="45357"/>
    <lineage>
        <taxon>Eukaryota</taxon>
        <taxon>Fungi</taxon>
        <taxon>Dikarya</taxon>
        <taxon>Ascomycota</taxon>
        <taxon>Saccharomycotina</taxon>
        <taxon>Pichiomycetes</taxon>
        <taxon>Metschnikowiaceae</taxon>
        <taxon>Candidozyma</taxon>
    </lineage>
</organism>